<dbReference type="SUPFAM" id="SSF54593">
    <property type="entry name" value="Glyoxalase/Bleomycin resistance protein/Dihydroxybiphenyl dioxygenase"/>
    <property type="match status" value="1"/>
</dbReference>
<dbReference type="InterPro" id="IPR029068">
    <property type="entry name" value="Glyas_Bleomycin-R_OHBP_Dase"/>
</dbReference>
<dbReference type="PANTHER" id="PTHR21366:SF22">
    <property type="entry name" value="VOC DOMAIN-CONTAINING PROTEIN"/>
    <property type="match status" value="1"/>
</dbReference>
<evidence type="ECO:0000313" key="4">
    <source>
        <dbReference type="EMBL" id="SIR90961.1"/>
    </source>
</evidence>
<dbReference type="RefSeq" id="WP_076582811.1">
    <property type="nucleotide sequence ID" value="NZ_CP019327.1"/>
</dbReference>
<dbReference type="EMBL" id="FTNP01000004">
    <property type="protein sequence ID" value="SIR90961.1"/>
    <property type="molecule type" value="Genomic_DNA"/>
</dbReference>
<organism evidence="4 5">
    <name type="scientific">Natronorubrum daqingense</name>
    <dbReference type="NCBI Taxonomy" id="588898"/>
    <lineage>
        <taxon>Archaea</taxon>
        <taxon>Methanobacteriati</taxon>
        <taxon>Methanobacteriota</taxon>
        <taxon>Stenosarchaea group</taxon>
        <taxon>Halobacteria</taxon>
        <taxon>Halobacteriales</taxon>
        <taxon>Natrialbaceae</taxon>
        <taxon>Natronorubrum</taxon>
    </lineage>
</organism>
<dbReference type="Pfam" id="PF00903">
    <property type="entry name" value="Glyoxalase"/>
    <property type="match status" value="1"/>
</dbReference>
<sequence length="196" mass="21418">MAAIGFTHVTVYGDDLEALVDFYTEVFDMERIQAPNLGAPVRWLRFGDRQLHLVRRETDAPTYHHFALAVDDFEAVFDAAEERGCFDDALAPDGGYPLYRLPDGTVQLYLRDPAGNLLEVDRPDTSSLPSRIDAHVIDRSDTHEQSPEQADATLFLDPELLARADGRGSVDSDGEGSADSDGEGSADSDGRGSSED</sequence>
<keyword evidence="4" id="KW-0223">Dioxygenase</keyword>
<dbReference type="PANTHER" id="PTHR21366">
    <property type="entry name" value="GLYOXALASE FAMILY PROTEIN"/>
    <property type="match status" value="1"/>
</dbReference>
<feature type="compositionally biased region" description="Basic and acidic residues" evidence="1">
    <location>
        <begin position="137"/>
        <end position="146"/>
    </location>
</feature>
<evidence type="ECO:0000313" key="3">
    <source>
        <dbReference type="EMBL" id="APX97748.1"/>
    </source>
</evidence>
<feature type="domain" description="VOC" evidence="2">
    <location>
        <begin position="5"/>
        <end position="123"/>
    </location>
</feature>
<evidence type="ECO:0000256" key="1">
    <source>
        <dbReference type="SAM" id="MobiDB-lite"/>
    </source>
</evidence>
<dbReference type="OrthoDB" id="6111at2157"/>
<gene>
    <name evidence="3" type="ORF">BB347_14605</name>
    <name evidence="4" type="ORF">SAMN05421809_2831</name>
</gene>
<dbReference type="EMBL" id="CP019327">
    <property type="protein sequence ID" value="APX97748.1"/>
    <property type="molecule type" value="Genomic_DNA"/>
</dbReference>
<dbReference type="Proteomes" id="UP000185687">
    <property type="component" value="Unassembled WGS sequence"/>
</dbReference>
<reference evidence="4 5" key="2">
    <citation type="submission" date="2017-01" db="EMBL/GenBank/DDBJ databases">
        <authorList>
            <person name="Mah S.A."/>
            <person name="Swanson W.J."/>
            <person name="Moy G.W."/>
            <person name="Vacquier V.D."/>
        </authorList>
    </citation>
    <scope>NUCLEOTIDE SEQUENCE [LARGE SCALE GENOMIC DNA]</scope>
    <source>
        <strain evidence="4 5">CGMCC 1.8909</strain>
    </source>
</reference>
<name>A0A1N7ES85_9EURY</name>
<protein>
    <submittedName>
        <fullName evidence="4">Catechol 2,3-dioxygenase</fullName>
    </submittedName>
</protein>
<dbReference type="STRING" id="588898.BB347_14605"/>
<dbReference type="GeneID" id="30957198"/>
<feature type="region of interest" description="Disordered" evidence="1">
    <location>
        <begin position="137"/>
        <end position="196"/>
    </location>
</feature>
<dbReference type="KEGG" id="hda:BB347_14605"/>
<dbReference type="AlphaFoldDB" id="A0A1N7ES85"/>
<dbReference type="Gene3D" id="3.10.180.10">
    <property type="entry name" value="2,3-Dihydroxybiphenyl 1,2-Dioxygenase, domain 1"/>
    <property type="match status" value="1"/>
</dbReference>
<evidence type="ECO:0000259" key="2">
    <source>
        <dbReference type="PROSITE" id="PS51819"/>
    </source>
</evidence>
<dbReference type="InterPro" id="IPR004360">
    <property type="entry name" value="Glyas_Fos-R_dOase_dom"/>
</dbReference>
<keyword evidence="4" id="KW-0560">Oxidoreductase</keyword>
<accession>A0A1N7ES85</accession>
<evidence type="ECO:0000313" key="5">
    <source>
        <dbReference type="Proteomes" id="UP000185687"/>
    </source>
</evidence>
<dbReference type="InterPro" id="IPR037523">
    <property type="entry name" value="VOC_core"/>
</dbReference>
<proteinExistence type="predicted"/>
<dbReference type="GO" id="GO:0051213">
    <property type="term" value="F:dioxygenase activity"/>
    <property type="evidence" value="ECO:0007669"/>
    <property type="project" value="UniProtKB-KW"/>
</dbReference>
<feature type="compositionally biased region" description="Acidic residues" evidence="1">
    <location>
        <begin position="172"/>
        <end position="186"/>
    </location>
</feature>
<dbReference type="InterPro" id="IPR050383">
    <property type="entry name" value="GlyoxalaseI/FosfomycinResist"/>
</dbReference>
<evidence type="ECO:0000313" key="6">
    <source>
        <dbReference type="Proteomes" id="UP000187321"/>
    </source>
</evidence>
<dbReference type="PROSITE" id="PS51819">
    <property type="entry name" value="VOC"/>
    <property type="match status" value="1"/>
</dbReference>
<keyword evidence="5" id="KW-1185">Reference proteome</keyword>
<dbReference type="Proteomes" id="UP000187321">
    <property type="component" value="Chromosome"/>
</dbReference>
<reference evidence="3 6" key="1">
    <citation type="submission" date="2017-01" db="EMBL/GenBank/DDBJ databases">
        <title>Complete genome sequence of Haloterrigena daqingensis type strain (JX313T).</title>
        <authorList>
            <person name="Shuang W."/>
        </authorList>
    </citation>
    <scope>NUCLEOTIDE SEQUENCE [LARGE SCALE GENOMIC DNA]</scope>
    <source>
        <strain evidence="3 6">JX313</strain>
    </source>
</reference>
<feature type="compositionally biased region" description="Basic and acidic residues" evidence="1">
    <location>
        <begin position="160"/>
        <end position="170"/>
    </location>
</feature>